<organism evidence="10 11">
    <name type="scientific">Rubus argutus</name>
    <name type="common">Southern blackberry</name>
    <dbReference type="NCBI Taxonomy" id="59490"/>
    <lineage>
        <taxon>Eukaryota</taxon>
        <taxon>Viridiplantae</taxon>
        <taxon>Streptophyta</taxon>
        <taxon>Embryophyta</taxon>
        <taxon>Tracheophyta</taxon>
        <taxon>Spermatophyta</taxon>
        <taxon>Magnoliopsida</taxon>
        <taxon>eudicotyledons</taxon>
        <taxon>Gunneridae</taxon>
        <taxon>Pentapetalae</taxon>
        <taxon>rosids</taxon>
        <taxon>fabids</taxon>
        <taxon>Rosales</taxon>
        <taxon>Rosaceae</taxon>
        <taxon>Rosoideae</taxon>
        <taxon>Rosoideae incertae sedis</taxon>
        <taxon>Rubus</taxon>
    </lineage>
</organism>
<evidence type="ECO:0000313" key="11">
    <source>
        <dbReference type="Proteomes" id="UP001457282"/>
    </source>
</evidence>
<dbReference type="GO" id="GO:0000166">
    <property type="term" value="F:nucleotide binding"/>
    <property type="evidence" value="ECO:0007669"/>
    <property type="project" value="InterPro"/>
</dbReference>
<evidence type="ECO:0000256" key="3">
    <source>
        <dbReference type="ARBA" id="ARBA00022679"/>
    </source>
</evidence>
<accession>A0AAW1YQI6</accession>
<evidence type="ECO:0000259" key="9">
    <source>
        <dbReference type="Pfam" id="PF03175"/>
    </source>
</evidence>
<protein>
    <recommendedName>
        <fullName evidence="2">DNA-directed DNA polymerase</fullName>
        <ecNumber evidence="2">2.7.7.7</ecNumber>
    </recommendedName>
</protein>
<evidence type="ECO:0000256" key="5">
    <source>
        <dbReference type="ARBA" id="ARBA00022705"/>
    </source>
</evidence>
<dbReference type="Pfam" id="PF03175">
    <property type="entry name" value="DNA_pol_B_2"/>
    <property type="match status" value="1"/>
</dbReference>
<evidence type="ECO:0000256" key="7">
    <source>
        <dbReference type="ARBA" id="ARBA00023125"/>
    </source>
</evidence>
<dbReference type="InterPro" id="IPR004868">
    <property type="entry name" value="DNA-dir_DNA_pol_B_mt/vir"/>
</dbReference>
<gene>
    <name evidence="10" type="ORF">M0R45_006248</name>
</gene>
<evidence type="ECO:0000256" key="1">
    <source>
        <dbReference type="ARBA" id="ARBA00005755"/>
    </source>
</evidence>
<reference evidence="10 11" key="1">
    <citation type="journal article" date="2023" name="G3 (Bethesda)">
        <title>A chromosome-length genome assembly and annotation of blackberry (Rubus argutus, cv. 'Hillquist').</title>
        <authorList>
            <person name="Bruna T."/>
            <person name="Aryal R."/>
            <person name="Dudchenko O."/>
            <person name="Sargent D.J."/>
            <person name="Mead D."/>
            <person name="Buti M."/>
            <person name="Cavallini A."/>
            <person name="Hytonen T."/>
            <person name="Andres J."/>
            <person name="Pham M."/>
            <person name="Weisz D."/>
            <person name="Mascagni F."/>
            <person name="Usai G."/>
            <person name="Natali L."/>
            <person name="Bassil N."/>
            <person name="Fernandez G.E."/>
            <person name="Lomsadze A."/>
            <person name="Armour M."/>
            <person name="Olukolu B."/>
            <person name="Poorten T."/>
            <person name="Britton C."/>
            <person name="Davik J."/>
            <person name="Ashrafi H."/>
            <person name="Aiden E.L."/>
            <person name="Borodovsky M."/>
            <person name="Worthington M."/>
        </authorList>
    </citation>
    <scope>NUCLEOTIDE SEQUENCE [LARGE SCALE GENOMIC DNA]</scope>
    <source>
        <strain evidence="10">PI 553951</strain>
    </source>
</reference>
<name>A0AAW1YQI6_RUBAR</name>
<dbReference type="EMBL" id="JBEDUW010000001">
    <property type="protein sequence ID" value="KAK9950779.1"/>
    <property type="molecule type" value="Genomic_DNA"/>
</dbReference>
<dbReference type="GO" id="GO:0006260">
    <property type="term" value="P:DNA replication"/>
    <property type="evidence" value="ECO:0007669"/>
    <property type="project" value="UniProtKB-KW"/>
</dbReference>
<comment type="similarity">
    <text evidence="1">Belongs to the DNA polymerase type-B family.</text>
</comment>
<keyword evidence="6" id="KW-0239">DNA-directed DNA polymerase</keyword>
<evidence type="ECO:0000256" key="4">
    <source>
        <dbReference type="ARBA" id="ARBA00022695"/>
    </source>
</evidence>
<dbReference type="AlphaFoldDB" id="A0AAW1YQI6"/>
<dbReference type="Proteomes" id="UP001457282">
    <property type="component" value="Unassembled WGS sequence"/>
</dbReference>
<evidence type="ECO:0000256" key="6">
    <source>
        <dbReference type="ARBA" id="ARBA00022932"/>
    </source>
</evidence>
<keyword evidence="5" id="KW-0235">DNA replication</keyword>
<comment type="caution">
    <text evidence="10">The sequence shown here is derived from an EMBL/GenBank/DDBJ whole genome shotgun (WGS) entry which is preliminary data.</text>
</comment>
<dbReference type="InterPro" id="IPR043502">
    <property type="entry name" value="DNA/RNA_pol_sf"/>
</dbReference>
<dbReference type="GO" id="GO:0003677">
    <property type="term" value="F:DNA binding"/>
    <property type="evidence" value="ECO:0007669"/>
    <property type="project" value="UniProtKB-KW"/>
</dbReference>
<dbReference type="SUPFAM" id="SSF56672">
    <property type="entry name" value="DNA/RNA polymerases"/>
    <property type="match status" value="1"/>
</dbReference>
<keyword evidence="7" id="KW-0238">DNA-binding</keyword>
<sequence>MKMFPMPGGVPVWGGNLKDQELSNLYGFIDAYAECPPTITRPFIPYRDHNNSLLFPKGGFVGVYFSGKLIYGRQLGYKITPLRGYLFEKKPSPFHYEKRLEAKNDDAMSYVYKILMNLMYNRWGINSYKYISRLDYTDSYSTILGSPLPGDEVSPNELVLEAGMVGSSGLKGTCGGFIGWVAGIRFGLGWVYCEMRWQMVPRLLCLGWRLDSQMFGRGRWWMIISDWVDSLFFQVDDGCWCLGHFGCVV</sequence>
<evidence type="ECO:0000256" key="8">
    <source>
        <dbReference type="ARBA" id="ARBA00049244"/>
    </source>
</evidence>
<proteinExistence type="inferred from homology"/>
<keyword evidence="11" id="KW-1185">Reference proteome</keyword>
<keyword evidence="3" id="KW-0808">Transferase</keyword>
<keyword evidence="4" id="KW-0548">Nucleotidyltransferase</keyword>
<dbReference type="EC" id="2.7.7.7" evidence="2"/>
<dbReference type="GO" id="GO:0003887">
    <property type="term" value="F:DNA-directed DNA polymerase activity"/>
    <property type="evidence" value="ECO:0007669"/>
    <property type="project" value="UniProtKB-KW"/>
</dbReference>
<feature type="domain" description="DNA-directed DNA polymerase family B mitochondria/virus" evidence="9">
    <location>
        <begin position="1"/>
        <end position="128"/>
    </location>
</feature>
<comment type="catalytic activity">
    <reaction evidence="8">
        <text>DNA(n) + a 2'-deoxyribonucleoside 5'-triphosphate = DNA(n+1) + diphosphate</text>
        <dbReference type="Rhea" id="RHEA:22508"/>
        <dbReference type="Rhea" id="RHEA-COMP:17339"/>
        <dbReference type="Rhea" id="RHEA-COMP:17340"/>
        <dbReference type="ChEBI" id="CHEBI:33019"/>
        <dbReference type="ChEBI" id="CHEBI:61560"/>
        <dbReference type="ChEBI" id="CHEBI:173112"/>
        <dbReference type="EC" id="2.7.7.7"/>
    </reaction>
</comment>
<evidence type="ECO:0000313" key="10">
    <source>
        <dbReference type="EMBL" id="KAK9950779.1"/>
    </source>
</evidence>
<evidence type="ECO:0000256" key="2">
    <source>
        <dbReference type="ARBA" id="ARBA00012417"/>
    </source>
</evidence>